<keyword evidence="2" id="KW-1185">Reference proteome</keyword>
<proteinExistence type="predicted"/>
<organism evidence="1 2">
    <name type="scientific">Gossypium australe</name>
    <dbReference type="NCBI Taxonomy" id="47621"/>
    <lineage>
        <taxon>Eukaryota</taxon>
        <taxon>Viridiplantae</taxon>
        <taxon>Streptophyta</taxon>
        <taxon>Embryophyta</taxon>
        <taxon>Tracheophyta</taxon>
        <taxon>Spermatophyta</taxon>
        <taxon>Magnoliopsida</taxon>
        <taxon>eudicotyledons</taxon>
        <taxon>Gunneridae</taxon>
        <taxon>Pentapetalae</taxon>
        <taxon>rosids</taxon>
        <taxon>malvids</taxon>
        <taxon>Malvales</taxon>
        <taxon>Malvaceae</taxon>
        <taxon>Malvoideae</taxon>
        <taxon>Gossypium</taxon>
    </lineage>
</organism>
<evidence type="ECO:0000313" key="1">
    <source>
        <dbReference type="EMBL" id="KAA3480637.1"/>
    </source>
</evidence>
<dbReference type="Proteomes" id="UP000325315">
    <property type="component" value="Unassembled WGS sequence"/>
</dbReference>
<evidence type="ECO:0000313" key="2">
    <source>
        <dbReference type="Proteomes" id="UP000325315"/>
    </source>
</evidence>
<dbReference type="AlphaFoldDB" id="A0A5B6WHN2"/>
<sequence>MNEWFSEYLRTNPAIQQPPPPAPQLVPKIPQAAKPVRTVECLKCAVSFSLSLVENHIFSCTERKYHLGVFPDRIQKEVYQSMIFGSEKKRIFRA</sequence>
<dbReference type="EMBL" id="SMMG02000003">
    <property type="protein sequence ID" value="KAA3480637.1"/>
    <property type="molecule type" value="Genomic_DNA"/>
</dbReference>
<gene>
    <name evidence="1" type="ORF">EPI10_021056</name>
</gene>
<accession>A0A5B6WHN2</accession>
<reference evidence="2" key="1">
    <citation type="journal article" date="2019" name="Plant Biotechnol. J.">
        <title>Genome sequencing of the Australian wild diploid species Gossypium australe highlights disease resistance and delayed gland morphogenesis.</title>
        <authorList>
            <person name="Cai Y."/>
            <person name="Cai X."/>
            <person name="Wang Q."/>
            <person name="Wang P."/>
            <person name="Zhang Y."/>
            <person name="Cai C."/>
            <person name="Xu Y."/>
            <person name="Wang K."/>
            <person name="Zhou Z."/>
            <person name="Wang C."/>
            <person name="Geng S."/>
            <person name="Li B."/>
            <person name="Dong Q."/>
            <person name="Hou Y."/>
            <person name="Wang H."/>
            <person name="Ai P."/>
            <person name="Liu Z."/>
            <person name="Yi F."/>
            <person name="Sun M."/>
            <person name="An G."/>
            <person name="Cheng J."/>
            <person name="Zhang Y."/>
            <person name="Shi Q."/>
            <person name="Xie Y."/>
            <person name="Shi X."/>
            <person name="Chang Y."/>
            <person name="Huang F."/>
            <person name="Chen Y."/>
            <person name="Hong S."/>
            <person name="Mi L."/>
            <person name="Sun Q."/>
            <person name="Zhang L."/>
            <person name="Zhou B."/>
            <person name="Peng R."/>
            <person name="Zhang X."/>
            <person name="Liu F."/>
        </authorList>
    </citation>
    <scope>NUCLEOTIDE SEQUENCE [LARGE SCALE GENOMIC DNA]</scope>
    <source>
        <strain evidence="2">cv. PA1801</strain>
    </source>
</reference>
<protein>
    <submittedName>
        <fullName evidence="1">Protein MCM10</fullName>
    </submittedName>
</protein>
<comment type="caution">
    <text evidence="1">The sequence shown here is derived from an EMBL/GenBank/DDBJ whole genome shotgun (WGS) entry which is preliminary data.</text>
</comment>
<name>A0A5B6WHN2_9ROSI</name>